<dbReference type="Pfam" id="PF01850">
    <property type="entry name" value="PIN"/>
    <property type="match status" value="1"/>
</dbReference>
<feature type="domain" description="PIN" evidence="1">
    <location>
        <begin position="6"/>
        <end position="118"/>
    </location>
</feature>
<evidence type="ECO:0000313" key="4">
    <source>
        <dbReference type="Proteomes" id="UP001071230"/>
    </source>
</evidence>
<gene>
    <name evidence="3" type="ORF">DEACI_1935</name>
    <name evidence="2" type="ORF">DEACI_1992</name>
</gene>
<name>A0A8S0XBJ9_9FIRM</name>
<dbReference type="Proteomes" id="UP001071230">
    <property type="component" value="Unassembled WGS sequence"/>
</dbReference>
<dbReference type="Gene3D" id="3.40.50.1010">
    <property type="entry name" value="5'-nuclease"/>
    <property type="match status" value="1"/>
</dbReference>
<dbReference type="SUPFAM" id="SSF88723">
    <property type="entry name" value="PIN domain-like"/>
    <property type="match status" value="1"/>
</dbReference>
<dbReference type="EMBL" id="CDGJ01000057">
    <property type="protein sequence ID" value="CEJ07469.1"/>
    <property type="molecule type" value="Genomic_DNA"/>
</dbReference>
<dbReference type="EMBL" id="LR746496">
    <property type="protein sequence ID" value="CAA7601326.1"/>
    <property type="molecule type" value="Genomic_DNA"/>
</dbReference>
<dbReference type="AlphaFoldDB" id="A0A8S0XBJ9"/>
<dbReference type="InterPro" id="IPR002716">
    <property type="entry name" value="PIN_dom"/>
</dbReference>
<keyword evidence="4" id="KW-1185">Reference proteome</keyword>
<protein>
    <submittedName>
        <fullName evidence="2">PIN domain protein</fullName>
    </submittedName>
    <submittedName>
        <fullName evidence="3">PilT protein domain protein</fullName>
    </submittedName>
</protein>
<dbReference type="RefSeq" id="WP_240984874.1">
    <property type="nucleotide sequence ID" value="NZ_CDGJ01000057.1"/>
</dbReference>
<reference evidence="3" key="1">
    <citation type="submission" date="2014-11" db="EMBL/GenBank/DDBJ databases">
        <authorList>
            <person name="Hornung B.V."/>
        </authorList>
    </citation>
    <scope>NUCLEOTIDE SEQUENCE</scope>
    <source>
        <strain evidence="3">INE</strain>
    </source>
</reference>
<reference evidence="2" key="2">
    <citation type="submission" date="2020-01" db="EMBL/GenBank/DDBJ databases">
        <authorList>
            <person name="Hornung B."/>
        </authorList>
    </citation>
    <scope>NUCLEOTIDE SEQUENCE</scope>
    <source>
        <strain evidence="2">PacBioINE</strain>
    </source>
</reference>
<evidence type="ECO:0000313" key="2">
    <source>
        <dbReference type="EMBL" id="CAA7601326.1"/>
    </source>
</evidence>
<evidence type="ECO:0000259" key="1">
    <source>
        <dbReference type="Pfam" id="PF01850"/>
    </source>
</evidence>
<dbReference type="CDD" id="cd18687">
    <property type="entry name" value="PIN_VapC-like"/>
    <property type="match status" value="1"/>
</dbReference>
<organism evidence="2">
    <name type="scientific">Acididesulfobacillus acetoxydans</name>
    <dbReference type="NCBI Taxonomy" id="1561005"/>
    <lineage>
        <taxon>Bacteria</taxon>
        <taxon>Bacillati</taxon>
        <taxon>Bacillota</taxon>
        <taxon>Clostridia</taxon>
        <taxon>Eubacteriales</taxon>
        <taxon>Peptococcaceae</taxon>
        <taxon>Acididesulfobacillus</taxon>
    </lineage>
</organism>
<accession>A0A8S0XBJ9</accession>
<dbReference type="InterPro" id="IPR029060">
    <property type="entry name" value="PIN-like_dom_sf"/>
</dbReference>
<dbReference type="KEGG" id="aacx:DEACI_1992"/>
<evidence type="ECO:0000313" key="3">
    <source>
        <dbReference type="EMBL" id="CEJ07469.1"/>
    </source>
</evidence>
<sequence length="160" mass="18376">MKKLKIYLDTSVISHLKADDVPERMESTRQMWVEMKNEVYEVFISSLVTAELGDCPEPKRTELFKLISLLKYDEILIDEETYRLAQEYIRNGIIPAKYEDDALHIAAASVRGCNVVVSWNFKHMVRAKTIFGVNGTNKMLGYGELEILSPDSLIEVEEDE</sequence>
<proteinExistence type="predicted"/>
<dbReference type="Proteomes" id="UP000836597">
    <property type="component" value="Chromosome"/>
</dbReference>